<protein>
    <submittedName>
        <fullName evidence="1">TnpV protein</fullName>
    </submittedName>
</protein>
<dbReference type="AlphaFoldDB" id="A0A4Q2KAA3"/>
<gene>
    <name evidence="1" type="ORF">ESZ91_08885</name>
</gene>
<accession>A0A4Q2KAA3</accession>
<proteinExistence type="predicted"/>
<dbReference type="Pfam" id="PF14198">
    <property type="entry name" value="TnpV"/>
    <property type="match status" value="1"/>
</dbReference>
<keyword evidence="2" id="KW-1185">Reference proteome</keyword>
<dbReference type="InterPro" id="IPR026989">
    <property type="entry name" value="TnpV"/>
</dbReference>
<name>A0A4Q2KAA3_9FIRM</name>
<dbReference type="Proteomes" id="UP000291269">
    <property type="component" value="Unassembled WGS sequence"/>
</dbReference>
<evidence type="ECO:0000313" key="1">
    <source>
        <dbReference type="EMBL" id="RXZ58165.1"/>
    </source>
</evidence>
<organism evidence="1 2">
    <name type="scientific">Candidatus Borkfalkia ceftriaxoniphila</name>
    <dbReference type="NCBI Taxonomy" id="2508949"/>
    <lineage>
        <taxon>Bacteria</taxon>
        <taxon>Bacillati</taxon>
        <taxon>Bacillota</taxon>
        <taxon>Clostridia</taxon>
        <taxon>Christensenellales</taxon>
        <taxon>Christensenellaceae</taxon>
        <taxon>Candidatus Borkfalkia</taxon>
    </lineage>
</organism>
<comment type="caution">
    <text evidence="1">The sequence shown here is derived from an EMBL/GenBank/DDBJ whole genome shotgun (WGS) entry which is preliminary data.</text>
</comment>
<sequence length="125" mass="14726">MRSFAMNNDEILMKAQNGEGLTVEEIKVYQSIVKPIKHVYGKYGTLAKIYLQEHNVGKYWVLGGDLPDYLHGIDRQAEELYSVMYDKLSKDEKYKRTGNYLEDVRRIKEMQDRIEEEILNEIVYA</sequence>
<dbReference type="OrthoDB" id="3267916at2"/>
<reference evidence="1 2" key="1">
    <citation type="journal article" date="2019" name="Gut">
        <title>Antibiotics-induced monodominance of a novel gut bacterial order.</title>
        <authorList>
            <person name="Hildebrand F."/>
            <person name="Moitinho-Silva L."/>
            <person name="Blasche S."/>
            <person name="Jahn M.T."/>
            <person name="Gossmann T.I."/>
            <person name="Heuerta-Cepas J."/>
            <person name="Hercog R."/>
            <person name="Luetge M."/>
            <person name="Bahram M."/>
            <person name="Pryszlak A."/>
            <person name="Alves R.J."/>
            <person name="Waszak S.M."/>
            <person name="Zhu A."/>
            <person name="Ye L."/>
            <person name="Costea P.I."/>
            <person name="Aalvink S."/>
            <person name="Belzer C."/>
            <person name="Forslund S.K."/>
            <person name="Sunagawa S."/>
            <person name="Hentschel U."/>
            <person name="Merten C."/>
            <person name="Patil K.R."/>
            <person name="Benes V."/>
            <person name="Bork P."/>
        </authorList>
    </citation>
    <scope>NUCLEOTIDE SEQUENCE [LARGE SCALE GENOMIC DNA]</scope>
    <source>
        <strain evidence="1 2">HDS1380</strain>
    </source>
</reference>
<dbReference type="EMBL" id="SDOZ01000003">
    <property type="protein sequence ID" value="RXZ58165.1"/>
    <property type="molecule type" value="Genomic_DNA"/>
</dbReference>
<evidence type="ECO:0000313" key="2">
    <source>
        <dbReference type="Proteomes" id="UP000291269"/>
    </source>
</evidence>